<feature type="signal peptide" evidence="14">
    <location>
        <begin position="1"/>
        <end position="23"/>
    </location>
</feature>
<proteinExistence type="inferred from homology"/>
<evidence type="ECO:0000313" key="17">
    <source>
        <dbReference type="Proteomes" id="UP001060112"/>
    </source>
</evidence>
<dbReference type="EC" id="3.4.16.4" evidence="4"/>
<evidence type="ECO:0000256" key="9">
    <source>
        <dbReference type="ARBA" id="ARBA00022960"/>
    </source>
</evidence>
<dbReference type="Pfam" id="PF00768">
    <property type="entry name" value="Peptidase_S11"/>
    <property type="match status" value="1"/>
</dbReference>
<evidence type="ECO:0000256" key="2">
    <source>
        <dbReference type="ARBA" id="ARBA00004752"/>
    </source>
</evidence>
<evidence type="ECO:0000313" key="16">
    <source>
        <dbReference type="EMBL" id="UTY38250.1"/>
    </source>
</evidence>
<evidence type="ECO:0000256" key="5">
    <source>
        <dbReference type="ARBA" id="ARBA00022645"/>
    </source>
</evidence>
<evidence type="ECO:0000256" key="4">
    <source>
        <dbReference type="ARBA" id="ARBA00012448"/>
    </source>
</evidence>
<keyword evidence="7 14" id="KW-0732">Signal</keyword>
<evidence type="ECO:0000256" key="7">
    <source>
        <dbReference type="ARBA" id="ARBA00022729"/>
    </source>
</evidence>
<dbReference type="EMBL" id="CP101620">
    <property type="protein sequence ID" value="UTY38250.1"/>
    <property type="molecule type" value="Genomic_DNA"/>
</dbReference>
<dbReference type="SUPFAM" id="SSF56601">
    <property type="entry name" value="beta-lactamase/transpeptidase-like"/>
    <property type="match status" value="1"/>
</dbReference>
<comment type="similarity">
    <text evidence="3 13">Belongs to the peptidase S11 family.</text>
</comment>
<dbReference type="InterPro" id="IPR018044">
    <property type="entry name" value="Peptidase_S11"/>
</dbReference>
<organism evidence="16 17">
    <name type="scientific">Allocoprobacillus halotolerans</name>
    <dbReference type="NCBI Taxonomy" id="2944914"/>
    <lineage>
        <taxon>Bacteria</taxon>
        <taxon>Bacillati</taxon>
        <taxon>Bacillota</taxon>
        <taxon>Erysipelotrichia</taxon>
        <taxon>Erysipelotrichales</taxon>
        <taxon>Erysipelotrichaceae</taxon>
        <taxon>Allocoprobacillus</taxon>
    </lineage>
</organism>
<name>A0ABY5I2N7_9FIRM</name>
<feature type="chain" id="PRO_5045582904" description="serine-type D-Ala-D-Ala carboxypeptidase" evidence="14">
    <location>
        <begin position="24"/>
        <end position="381"/>
    </location>
</feature>
<gene>
    <name evidence="16" type="ORF">NMU03_11240</name>
</gene>
<keyword evidence="5 16" id="KW-0121">Carboxypeptidase</keyword>
<dbReference type="RefSeq" id="WP_290138469.1">
    <property type="nucleotide sequence ID" value="NZ_CP101620.1"/>
</dbReference>
<dbReference type="SMART" id="SM00936">
    <property type="entry name" value="PBP5_C"/>
    <property type="match status" value="1"/>
</dbReference>
<keyword evidence="6" id="KW-0645">Protease</keyword>
<dbReference type="InterPro" id="IPR012907">
    <property type="entry name" value="Peptidase_S11_C"/>
</dbReference>
<evidence type="ECO:0000256" key="3">
    <source>
        <dbReference type="ARBA" id="ARBA00007164"/>
    </source>
</evidence>
<dbReference type="Pfam" id="PF07943">
    <property type="entry name" value="PBP5_C"/>
    <property type="match status" value="1"/>
</dbReference>
<comment type="function">
    <text evidence="1">Removes C-terminal D-alanyl residues from sugar-peptide cell wall precursors.</text>
</comment>
<dbReference type="PANTHER" id="PTHR21581:SF6">
    <property type="entry name" value="TRAFFICKING PROTEIN PARTICLE COMPLEX SUBUNIT 12"/>
    <property type="match status" value="1"/>
</dbReference>
<dbReference type="PANTHER" id="PTHR21581">
    <property type="entry name" value="D-ALANYL-D-ALANINE CARBOXYPEPTIDASE"/>
    <property type="match status" value="1"/>
</dbReference>
<evidence type="ECO:0000256" key="13">
    <source>
        <dbReference type="RuleBase" id="RU004016"/>
    </source>
</evidence>
<dbReference type="Gene3D" id="2.60.410.10">
    <property type="entry name" value="D-Ala-D-Ala carboxypeptidase, C-terminal domain"/>
    <property type="match status" value="1"/>
</dbReference>
<protein>
    <recommendedName>
        <fullName evidence="4">serine-type D-Ala-D-Ala carboxypeptidase</fullName>
        <ecNumber evidence="4">3.4.16.4</ecNumber>
    </recommendedName>
</protein>
<keyword evidence="17" id="KW-1185">Reference proteome</keyword>
<evidence type="ECO:0000256" key="12">
    <source>
        <dbReference type="ARBA" id="ARBA00034000"/>
    </source>
</evidence>
<dbReference type="Gene3D" id="3.40.710.10">
    <property type="entry name" value="DD-peptidase/beta-lactamase superfamily"/>
    <property type="match status" value="1"/>
</dbReference>
<dbReference type="InterPro" id="IPR012338">
    <property type="entry name" value="Beta-lactam/transpept-like"/>
</dbReference>
<dbReference type="SUPFAM" id="SSF69189">
    <property type="entry name" value="Penicillin-binding protein associated domain"/>
    <property type="match status" value="1"/>
</dbReference>
<dbReference type="PRINTS" id="PR00725">
    <property type="entry name" value="DADACBPTASE1"/>
</dbReference>
<dbReference type="GO" id="GO:0004180">
    <property type="term" value="F:carboxypeptidase activity"/>
    <property type="evidence" value="ECO:0007669"/>
    <property type="project" value="UniProtKB-KW"/>
</dbReference>
<feature type="domain" description="Peptidase S11 D-Ala-D-Ala carboxypeptidase A C-terminal" evidence="15">
    <location>
        <begin position="277"/>
        <end position="366"/>
    </location>
</feature>
<evidence type="ECO:0000256" key="1">
    <source>
        <dbReference type="ARBA" id="ARBA00003217"/>
    </source>
</evidence>
<evidence type="ECO:0000256" key="6">
    <source>
        <dbReference type="ARBA" id="ARBA00022670"/>
    </source>
</evidence>
<sequence>MIKKWFICLCVCLLCISISPVYATELQLAPNASASLLMESSSRQVLYANNEKTKLFPASTTKIMTMILLFEAIEKGSLKWDEELTCSAYAASMGGSQIYLEEGEKMNVEDLFKAISIASANDACVMVGERIAGTNDNFVKMMNEKAKELKLVNTHFVNSTGLHDDEHYTCALDLGTMAAYLIEIGGERLFQTTSLYDSYIREDTAHQFWLVNTNKLLKSYQGADGLKTGYTKEAGYCIVSTAKRNGLRLIGIVLKESDPKVRNQEVSQLLDYGFSLYENKILFQKNDVIEKIKIDHAKVPEVEVIVKEDVQYIQDKNDTTKVTYQINYTNLVPPLKKGEIIGHLLLMRGSVNIGSFDVTVKTDVEALSFGEKVVQQLKEFI</sequence>
<keyword evidence="8" id="KW-0378">Hydrolase</keyword>
<evidence type="ECO:0000259" key="15">
    <source>
        <dbReference type="SMART" id="SM00936"/>
    </source>
</evidence>
<comment type="pathway">
    <text evidence="2">Cell wall biogenesis; peptidoglycan biosynthesis.</text>
</comment>
<reference evidence="16" key="1">
    <citation type="submission" date="2022-07" db="EMBL/GenBank/DDBJ databases">
        <title>Faecal culturing of patients with breast cancer.</title>
        <authorList>
            <person name="Teng N.M.Y."/>
            <person name="Kiu R."/>
            <person name="Evans R."/>
            <person name="Baker D.J."/>
            <person name="Zenner C."/>
            <person name="Robinson S.D."/>
            <person name="Hall L.J."/>
        </authorList>
    </citation>
    <scope>NUCLEOTIDE SEQUENCE</scope>
    <source>
        <strain evidence="16">LH1062</strain>
    </source>
</reference>
<dbReference type="Proteomes" id="UP001060112">
    <property type="component" value="Chromosome"/>
</dbReference>
<dbReference type="InterPro" id="IPR001967">
    <property type="entry name" value="Peptidase_S11_N"/>
</dbReference>
<evidence type="ECO:0000256" key="8">
    <source>
        <dbReference type="ARBA" id="ARBA00022801"/>
    </source>
</evidence>
<comment type="catalytic activity">
    <reaction evidence="12">
        <text>Preferential cleavage: (Ac)2-L-Lys-D-Ala-|-D-Ala. Also transpeptidation of peptidyl-alanyl moieties that are N-acyl substituents of D-alanine.</text>
        <dbReference type="EC" id="3.4.16.4"/>
    </reaction>
</comment>
<dbReference type="InterPro" id="IPR037167">
    <property type="entry name" value="Peptidase_S11_C_sf"/>
</dbReference>
<keyword evidence="11" id="KW-0961">Cell wall biogenesis/degradation</keyword>
<keyword evidence="10" id="KW-0573">Peptidoglycan synthesis</keyword>
<evidence type="ECO:0000256" key="14">
    <source>
        <dbReference type="SAM" id="SignalP"/>
    </source>
</evidence>
<dbReference type="InterPro" id="IPR015956">
    <property type="entry name" value="Peniciliin-bd_prot_C_sf"/>
</dbReference>
<evidence type="ECO:0000256" key="11">
    <source>
        <dbReference type="ARBA" id="ARBA00023316"/>
    </source>
</evidence>
<keyword evidence="9" id="KW-0133">Cell shape</keyword>
<accession>A0ABY5I2N7</accession>
<evidence type="ECO:0000256" key="10">
    <source>
        <dbReference type="ARBA" id="ARBA00022984"/>
    </source>
</evidence>